<evidence type="ECO:0000313" key="9">
    <source>
        <dbReference type="WBParaSite" id="BXY_1152600.1"/>
    </source>
</evidence>
<dbReference type="GO" id="GO:0016079">
    <property type="term" value="P:synaptic vesicle exocytosis"/>
    <property type="evidence" value="ECO:0007669"/>
    <property type="project" value="TreeGrafter"/>
</dbReference>
<dbReference type="GO" id="GO:0099078">
    <property type="term" value="C:BORC complex"/>
    <property type="evidence" value="ECO:0007669"/>
    <property type="project" value="TreeGrafter"/>
</dbReference>
<dbReference type="EMBL" id="CAJFDI010000006">
    <property type="protein sequence ID" value="CAD5233349.1"/>
    <property type="molecule type" value="Genomic_DNA"/>
</dbReference>
<feature type="compositionally biased region" description="Basic and acidic residues" evidence="4">
    <location>
        <begin position="126"/>
        <end position="136"/>
    </location>
</feature>
<dbReference type="Proteomes" id="UP000095284">
    <property type="component" value="Unplaced"/>
</dbReference>
<accession>A0A1I7SER7</accession>
<dbReference type="GO" id="GO:0007040">
    <property type="term" value="P:lysosome organization"/>
    <property type="evidence" value="ECO:0007669"/>
    <property type="project" value="TreeGrafter"/>
</dbReference>
<protein>
    <recommendedName>
        <fullName evidence="3">Biogenesis of lysosome-related organelles complex 1 subunit 7</fullName>
    </recommendedName>
</protein>
<dbReference type="GO" id="GO:0000149">
    <property type="term" value="F:SNARE binding"/>
    <property type="evidence" value="ECO:0007669"/>
    <property type="project" value="TreeGrafter"/>
</dbReference>
<dbReference type="Pfam" id="PF14712">
    <property type="entry name" value="Snapin_Pallidin"/>
    <property type="match status" value="1"/>
</dbReference>
<dbReference type="AlphaFoldDB" id="A0A1I7SER7"/>
<dbReference type="GO" id="GO:0006886">
    <property type="term" value="P:intracellular protein transport"/>
    <property type="evidence" value="ECO:0007669"/>
    <property type="project" value="InterPro"/>
</dbReference>
<comment type="similarity">
    <text evidence="1">Belongs to the SNAPIN family.</text>
</comment>
<organism evidence="7 9">
    <name type="scientific">Bursaphelenchus xylophilus</name>
    <name type="common">Pinewood nematode worm</name>
    <name type="synonym">Aphelenchoides xylophilus</name>
    <dbReference type="NCBI Taxonomy" id="6326"/>
    <lineage>
        <taxon>Eukaryota</taxon>
        <taxon>Metazoa</taxon>
        <taxon>Ecdysozoa</taxon>
        <taxon>Nematoda</taxon>
        <taxon>Chromadorea</taxon>
        <taxon>Rhabditida</taxon>
        <taxon>Tylenchina</taxon>
        <taxon>Tylenchomorpha</taxon>
        <taxon>Aphelenchoidea</taxon>
        <taxon>Aphelenchoididae</taxon>
        <taxon>Bursaphelenchus</taxon>
    </lineage>
</organism>
<dbReference type="GO" id="GO:0031083">
    <property type="term" value="C:BLOC-1 complex"/>
    <property type="evidence" value="ECO:0007669"/>
    <property type="project" value="InterPro"/>
</dbReference>
<dbReference type="Proteomes" id="UP000582659">
    <property type="component" value="Unassembled WGS sequence"/>
</dbReference>
<dbReference type="PANTHER" id="PTHR31305:SF2">
    <property type="entry name" value="SNARE-ASSOCIATED PROTEIN SNAPIN"/>
    <property type="match status" value="1"/>
</dbReference>
<evidence type="ECO:0000313" key="7">
    <source>
        <dbReference type="Proteomes" id="UP000095284"/>
    </source>
</evidence>
<evidence type="ECO:0000256" key="4">
    <source>
        <dbReference type="SAM" id="MobiDB-lite"/>
    </source>
</evidence>
<sequence>MAKPGNPEPAIGGGNDISEGIMDIVRPALQTLDAQVKETRKSQIHLGENIQKLSEYLKEILDEKQMPFDLGDYVRRLDDSTKRIYNVQSRIQVMHEKMTHLQRQIARETFKQKQSKTDGVVTPTEQESKVAEGSEE</sequence>
<dbReference type="SMR" id="A0A1I7SER7"/>
<dbReference type="GO" id="GO:2000300">
    <property type="term" value="P:regulation of synaptic vesicle exocytosis"/>
    <property type="evidence" value="ECO:0007669"/>
    <property type="project" value="TreeGrafter"/>
</dbReference>
<evidence type="ECO:0000256" key="1">
    <source>
        <dbReference type="ARBA" id="ARBA00006111"/>
    </source>
</evidence>
<dbReference type="OrthoDB" id="5399166at2759"/>
<dbReference type="WBParaSite" id="BXY_1152600.1">
    <property type="protein sequence ID" value="BXY_1152600.1"/>
    <property type="gene ID" value="BXY_1152600"/>
</dbReference>
<dbReference type="Proteomes" id="UP000659654">
    <property type="component" value="Unassembled WGS sequence"/>
</dbReference>
<dbReference type="PANTHER" id="PTHR31305">
    <property type="entry name" value="SNARE-ASSOCIATED PROTEIN SNAPIN"/>
    <property type="match status" value="1"/>
</dbReference>
<feature type="region of interest" description="Disordered" evidence="4">
    <location>
        <begin position="107"/>
        <end position="136"/>
    </location>
</feature>
<name>A0A1I7SER7_BURXY</name>
<dbReference type="GO" id="GO:0032418">
    <property type="term" value="P:lysosome localization"/>
    <property type="evidence" value="ECO:0007669"/>
    <property type="project" value="TreeGrafter"/>
</dbReference>
<evidence type="ECO:0000256" key="2">
    <source>
        <dbReference type="ARBA" id="ARBA00023054"/>
    </source>
</evidence>
<dbReference type="EMBL" id="CAJFCV020000006">
    <property type="protein sequence ID" value="CAG9128297.1"/>
    <property type="molecule type" value="Genomic_DNA"/>
</dbReference>
<dbReference type="GO" id="GO:0008021">
    <property type="term" value="C:synaptic vesicle"/>
    <property type="evidence" value="ECO:0007669"/>
    <property type="project" value="TreeGrafter"/>
</dbReference>
<dbReference type="eggNOG" id="ENOG502SAX7">
    <property type="taxonomic scope" value="Eukaryota"/>
</dbReference>
<reference evidence="9" key="1">
    <citation type="submission" date="2016-11" db="UniProtKB">
        <authorList>
            <consortium name="WormBaseParasite"/>
        </authorList>
    </citation>
    <scope>IDENTIFICATION</scope>
</reference>
<dbReference type="GO" id="GO:0008333">
    <property type="term" value="P:endosome to lysosome transport"/>
    <property type="evidence" value="ECO:0007669"/>
    <property type="project" value="TreeGrafter"/>
</dbReference>
<reference evidence="6" key="2">
    <citation type="submission" date="2020-08" db="EMBL/GenBank/DDBJ databases">
        <authorList>
            <person name="Kikuchi T."/>
        </authorList>
    </citation>
    <scope>NUCLEOTIDE SEQUENCE</scope>
    <source>
        <strain evidence="5">Ka4C1</strain>
    </source>
</reference>
<evidence type="ECO:0000313" key="8">
    <source>
        <dbReference type="Proteomes" id="UP000659654"/>
    </source>
</evidence>
<keyword evidence="2" id="KW-0175">Coiled coil</keyword>
<keyword evidence="8" id="KW-1185">Reference proteome</keyword>
<proteinExistence type="inferred from homology"/>
<dbReference type="InterPro" id="IPR017246">
    <property type="entry name" value="Snapin"/>
</dbReference>
<evidence type="ECO:0000313" key="5">
    <source>
        <dbReference type="EMBL" id="CAD5233349.1"/>
    </source>
</evidence>
<gene>
    <name evidence="5" type="ORF">BXYJ_LOCUS13440</name>
</gene>
<dbReference type="InterPro" id="IPR028119">
    <property type="entry name" value="Snapin/Pallidin/Snn1"/>
</dbReference>
<evidence type="ECO:0000256" key="3">
    <source>
        <dbReference type="ARBA" id="ARBA00033330"/>
    </source>
</evidence>
<evidence type="ECO:0000313" key="6">
    <source>
        <dbReference type="EMBL" id="CAG9128297.1"/>
    </source>
</evidence>